<protein>
    <submittedName>
        <fullName evidence="1">Uncharacterized protein</fullName>
    </submittedName>
</protein>
<proteinExistence type="predicted"/>
<sequence>MKRDEEGDAQAVANATKSSMLSARAARLDWISPFAILRHESFV</sequence>
<organism evidence="1 2">
    <name type="scientific">Paraburkholderia phenoliruptrix</name>
    <dbReference type="NCBI Taxonomy" id="252970"/>
    <lineage>
        <taxon>Bacteria</taxon>
        <taxon>Pseudomonadati</taxon>
        <taxon>Pseudomonadota</taxon>
        <taxon>Betaproteobacteria</taxon>
        <taxon>Burkholderiales</taxon>
        <taxon>Burkholderiaceae</taxon>
        <taxon>Paraburkholderia</taxon>
    </lineage>
</organism>
<dbReference type="Proteomes" id="UP001558535">
    <property type="component" value="Unassembled WGS sequence"/>
</dbReference>
<keyword evidence="2" id="KW-1185">Reference proteome</keyword>
<gene>
    <name evidence="1" type="ORF">AB3X84_17020</name>
</gene>
<name>A0ABV3WEP5_9BURK</name>
<dbReference type="RefSeq" id="WP_310110357.1">
    <property type="nucleotide sequence ID" value="NZ_CP168531.1"/>
</dbReference>
<dbReference type="EMBL" id="JBFPKE010000004">
    <property type="protein sequence ID" value="MEX3751696.1"/>
    <property type="molecule type" value="Genomic_DNA"/>
</dbReference>
<accession>A0ABV3WEP5</accession>
<evidence type="ECO:0000313" key="2">
    <source>
        <dbReference type="Proteomes" id="UP001558535"/>
    </source>
</evidence>
<evidence type="ECO:0000313" key="1">
    <source>
        <dbReference type="EMBL" id="MEX3751696.1"/>
    </source>
</evidence>
<reference evidence="1 2" key="1">
    <citation type="submission" date="2024-07" db="EMBL/GenBank/DDBJ databases">
        <title>A survey of Mimosa microsymbionts across Brazilian biomes reveals a high diversity of Paraburkholderia nodulating endemic species, but also that Cupriavidus is common as a symbiont of widespread species.</title>
        <authorList>
            <person name="Rouws L."/>
            <person name="Barauna A."/>
            <person name="Beukes C."/>
            <person name="Rouws J.R.C."/>
            <person name="De Faria S.M."/>
            <person name="Gross E."/>
            <person name="Bueno Dos Reis Junior F."/>
            <person name="Simon M.F."/>
            <person name="Maluk M."/>
            <person name="Odee D.W."/>
            <person name="Kenicer G."/>
            <person name="Young J.P.W."/>
            <person name="Reis V.M."/>
            <person name="Zilli J."/>
            <person name="James E.K."/>
        </authorList>
    </citation>
    <scope>NUCLEOTIDE SEQUENCE [LARGE SCALE GENOMIC DNA]</scope>
    <source>
        <strain evidence="1 2">BR14375</strain>
    </source>
</reference>
<comment type="caution">
    <text evidence="1">The sequence shown here is derived from an EMBL/GenBank/DDBJ whole genome shotgun (WGS) entry which is preliminary data.</text>
</comment>